<keyword evidence="11" id="KW-0804">Transcription</keyword>
<dbReference type="InterPro" id="IPR011006">
    <property type="entry name" value="CheY-like_superfamily"/>
</dbReference>
<dbReference type="SMART" id="SM00388">
    <property type="entry name" value="HisKA"/>
    <property type="match status" value="1"/>
</dbReference>
<feature type="domain" description="Histidine kinase" evidence="16">
    <location>
        <begin position="840"/>
        <end position="1061"/>
    </location>
</feature>
<organism evidence="18 19">
    <name type="scientific">Bacteroides salyersiae</name>
    <dbReference type="NCBI Taxonomy" id="291644"/>
    <lineage>
        <taxon>Bacteria</taxon>
        <taxon>Pseudomonadati</taxon>
        <taxon>Bacteroidota</taxon>
        <taxon>Bacteroidia</taxon>
        <taxon>Bacteroidales</taxon>
        <taxon>Bacteroidaceae</taxon>
        <taxon>Bacteroides</taxon>
    </lineage>
</organism>
<dbReference type="InterPro" id="IPR036890">
    <property type="entry name" value="HATPase_C_sf"/>
</dbReference>
<evidence type="ECO:0000256" key="3">
    <source>
        <dbReference type="ARBA" id="ARBA00022553"/>
    </source>
</evidence>
<dbReference type="Proteomes" id="UP000422221">
    <property type="component" value="Unassembled WGS sequence"/>
</dbReference>
<dbReference type="SUPFAM" id="SSF46689">
    <property type="entry name" value="Homeodomain-like"/>
    <property type="match status" value="1"/>
</dbReference>
<dbReference type="PROSITE" id="PS50110">
    <property type="entry name" value="RESPONSE_REGULATORY"/>
    <property type="match status" value="1"/>
</dbReference>
<dbReference type="InterPro" id="IPR011123">
    <property type="entry name" value="Y_Y_Y"/>
</dbReference>
<comment type="caution">
    <text evidence="18">The sequence shown here is derived from an EMBL/GenBank/DDBJ whole genome shotgun (WGS) entry which is preliminary data.</text>
</comment>
<dbReference type="CDD" id="cd17574">
    <property type="entry name" value="REC_OmpR"/>
    <property type="match status" value="1"/>
</dbReference>
<keyword evidence="13" id="KW-1133">Transmembrane helix</keyword>
<dbReference type="InterPro" id="IPR013783">
    <property type="entry name" value="Ig-like_fold"/>
</dbReference>
<keyword evidence="5" id="KW-0547">Nucleotide-binding</keyword>
<evidence type="ECO:0000256" key="8">
    <source>
        <dbReference type="ARBA" id="ARBA00023012"/>
    </source>
</evidence>
<feature type="modified residue" description="4-aspartylphosphate" evidence="12">
    <location>
        <position position="1157"/>
    </location>
</feature>
<dbReference type="Gene3D" id="2.60.40.10">
    <property type="entry name" value="Immunoglobulins"/>
    <property type="match status" value="1"/>
</dbReference>
<keyword evidence="3 12" id="KW-0597">Phosphoprotein</keyword>
<dbReference type="EMBL" id="VWMK01000022">
    <property type="protein sequence ID" value="KAA3759538.1"/>
    <property type="molecule type" value="Genomic_DNA"/>
</dbReference>
<accession>A0A7J4XE70</accession>
<dbReference type="SUPFAM" id="SSF47384">
    <property type="entry name" value="Homodimeric domain of signal transducing histidine kinase"/>
    <property type="match status" value="1"/>
</dbReference>
<dbReference type="InterPro" id="IPR011110">
    <property type="entry name" value="Reg_prop"/>
</dbReference>
<dbReference type="SUPFAM" id="SSF55874">
    <property type="entry name" value="ATPase domain of HSP90 chaperone/DNA topoisomerase II/histidine kinase"/>
    <property type="match status" value="1"/>
</dbReference>
<dbReference type="InterPro" id="IPR003661">
    <property type="entry name" value="HisK_dim/P_dom"/>
</dbReference>
<keyword evidence="10" id="KW-0238">DNA-binding</keyword>
<keyword evidence="6" id="KW-0418">Kinase</keyword>
<dbReference type="Pfam" id="PF00072">
    <property type="entry name" value="Response_reg"/>
    <property type="match status" value="1"/>
</dbReference>
<protein>
    <recommendedName>
        <fullName evidence="2">histidine kinase</fullName>
        <ecNumber evidence="2">2.7.13.3</ecNumber>
    </recommendedName>
</protein>
<dbReference type="GO" id="GO:0043565">
    <property type="term" value="F:sequence-specific DNA binding"/>
    <property type="evidence" value="ECO:0007669"/>
    <property type="project" value="InterPro"/>
</dbReference>
<dbReference type="PANTHER" id="PTHR43547">
    <property type="entry name" value="TWO-COMPONENT HISTIDINE KINASE"/>
    <property type="match status" value="1"/>
</dbReference>
<dbReference type="Gene3D" id="2.130.10.10">
    <property type="entry name" value="YVTN repeat-like/Quinoprotein amine dehydrogenase"/>
    <property type="match status" value="2"/>
</dbReference>
<dbReference type="SMART" id="SM00387">
    <property type="entry name" value="HATPase_c"/>
    <property type="match status" value="1"/>
</dbReference>
<evidence type="ECO:0000259" key="15">
    <source>
        <dbReference type="PROSITE" id="PS01124"/>
    </source>
</evidence>
<evidence type="ECO:0000256" key="14">
    <source>
        <dbReference type="SAM" id="SignalP"/>
    </source>
</evidence>
<dbReference type="InterPro" id="IPR009057">
    <property type="entry name" value="Homeodomain-like_sf"/>
</dbReference>
<evidence type="ECO:0000256" key="10">
    <source>
        <dbReference type="ARBA" id="ARBA00023125"/>
    </source>
</evidence>
<dbReference type="Gene3D" id="3.40.50.2300">
    <property type="match status" value="1"/>
</dbReference>
<feature type="signal peptide" evidence="14">
    <location>
        <begin position="1"/>
        <end position="20"/>
    </location>
</feature>
<dbReference type="PROSITE" id="PS01124">
    <property type="entry name" value="HTH_ARAC_FAMILY_2"/>
    <property type="match status" value="1"/>
</dbReference>
<dbReference type="FunFam" id="3.30.565.10:FF:000037">
    <property type="entry name" value="Hybrid sensor histidine kinase/response regulator"/>
    <property type="match status" value="1"/>
</dbReference>
<dbReference type="CDD" id="cd00082">
    <property type="entry name" value="HisKA"/>
    <property type="match status" value="1"/>
</dbReference>
<dbReference type="Pfam" id="PF02518">
    <property type="entry name" value="HATPase_c"/>
    <property type="match status" value="1"/>
</dbReference>
<dbReference type="SMART" id="SM00448">
    <property type="entry name" value="REC"/>
    <property type="match status" value="1"/>
</dbReference>
<keyword evidence="13" id="KW-0472">Membrane</keyword>
<dbReference type="InterPro" id="IPR015943">
    <property type="entry name" value="WD40/YVTN_repeat-like_dom_sf"/>
</dbReference>
<dbReference type="Pfam" id="PF00512">
    <property type="entry name" value="HisKA"/>
    <property type="match status" value="1"/>
</dbReference>
<evidence type="ECO:0000259" key="17">
    <source>
        <dbReference type="PROSITE" id="PS50110"/>
    </source>
</evidence>
<feature type="domain" description="Response regulatory" evidence="17">
    <location>
        <begin position="1109"/>
        <end position="1224"/>
    </location>
</feature>
<dbReference type="Pfam" id="PF12833">
    <property type="entry name" value="HTH_18"/>
    <property type="match status" value="1"/>
</dbReference>
<evidence type="ECO:0000256" key="13">
    <source>
        <dbReference type="SAM" id="Phobius"/>
    </source>
</evidence>
<dbReference type="Pfam" id="PF07495">
    <property type="entry name" value="Y_Y_Y"/>
    <property type="match status" value="1"/>
</dbReference>
<dbReference type="Pfam" id="PF07494">
    <property type="entry name" value="Reg_prop"/>
    <property type="match status" value="4"/>
</dbReference>
<keyword evidence="13" id="KW-0812">Transmembrane</keyword>
<evidence type="ECO:0000256" key="7">
    <source>
        <dbReference type="ARBA" id="ARBA00022840"/>
    </source>
</evidence>
<evidence type="ECO:0000259" key="16">
    <source>
        <dbReference type="PROSITE" id="PS50109"/>
    </source>
</evidence>
<evidence type="ECO:0000256" key="9">
    <source>
        <dbReference type="ARBA" id="ARBA00023015"/>
    </source>
</evidence>
<dbReference type="PROSITE" id="PS50109">
    <property type="entry name" value="HIS_KIN"/>
    <property type="match status" value="1"/>
</dbReference>
<dbReference type="Gene3D" id="1.10.287.130">
    <property type="match status" value="1"/>
</dbReference>
<dbReference type="SUPFAM" id="SSF63829">
    <property type="entry name" value="Calcium-dependent phosphotriesterase"/>
    <property type="match status" value="3"/>
</dbReference>
<dbReference type="PANTHER" id="PTHR43547:SF2">
    <property type="entry name" value="HYBRID SIGNAL TRANSDUCTION HISTIDINE KINASE C"/>
    <property type="match status" value="1"/>
</dbReference>
<keyword evidence="4" id="KW-0808">Transferase</keyword>
<keyword evidence="9" id="KW-0805">Transcription regulation</keyword>
<dbReference type="InterPro" id="IPR005467">
    <property type="entry name" value="His_kinase_dom"/>
</dbReference>
<evidence type="ECO:0000256" key="2">
    <source>
        <dbReference type="ARBA" id="ARBA00012438"/>
    </source>
</evidence>
<proteinExistence type="predicted"/>
<evidence type="ECO:0000256" key="12">
    <source>
        <dbReference type="PROSITE-ProRule" id="PRU00169"/>
    </source>
</evidence>
<keyword evidence="14" id="KW-0732">Signal</keyword>
<gene>
    <name evidence="18" type="ORF">F3F73_19085</name>
</gene>
<evidence type="ECO:0000313" key="18">
    <source>
        <dbReference type="EMBL" id="KAA3759538.1"/>
    </source>
</evidence>
<dbReference type="FunFam" id="2.60.40.10:FF:000791">
    <property type="entry name" value="Two-component system sensor histidine kinase/response regulator"/>
    <property type="match status" value="1"/>
</dbReference>
<dbReference type="GO" id="GO:0005524">
    <property type="term" value="F:ATP binding"/>
    <property type="evidence" value="ECO:0007669"/>
    <property type="project" value="UniProtKB-KW"/>
</dbReference>
<dbReference type="SMART" id="SM00342">
    <property type="entry name" value="HTH_ARAC"/>
    <property type="match status" value="1"/>
</dbReference>
<dbReference type="GO" id="GO:0003700">
    <property type="term" value="F:DNA-binding transcription factor activity"/>
    <property type="evidence" value="ECO:0007669"/>
    <property type="project" value="InterPro"/>
</dbReference>
<dbReference type="EC" id="2.7.13.3" evidence="2"/>
<reference evidence="18 19" key="1">
    <citation type="journal article" date="2019" name="Nat. Med.">
        <title>A library of human gut bacterial isolates paired with longitudinal multiomics data enables mechanistic microbiome research.</title>
        <authorList>
            <person name="Poyet M."/>
            <person name="Groussin M."/>
            <person name="Gibbons S.M."/>
            <person name="Avila-Pacheco J."/>
            <person name="Jiang X."/>
            <person name="Kearney S.M."/>
            <person name="Perrotta A.R."/>
            <person name="Berdy B."/>
            <person name="Zhao S."/>
            <person name="Lieberman T.D."/>
            <person name="Swanson P.K."/>
            <person name="Smith M."/>
            <person name="Roesemann S."/>
            <person name="Alexander J.E."/>
            <person name="Rich S.A."/>
            <person name="Livny J."/>
            <person name="Vlamakis H."/>
            <person name="Clish C."/>
            <person name="Bullock K."/>
            <person name="Deik A."/>
            <person name="Scott J."/>
            <person name="Pierce K.A."/>
            <person name="Xavier R.J."/>
            <person name="Alm E.J."/>
        </authorList>
    </citation>
    <scope>NUCLEOTIDE SEQUENCE [LARGE SCALE GENOMIC DNA]</scope>
    <source>
        <strain evidence="18 19">BIOML-A10</strain>
    </source>
</reference>
<name>A0A7J4XE70_9BACE</name>
<keyword evidence="7" id="KW-0067">ATP-binding</keyword>
<keyword evidence="8" id="KW-0902">Two-component regulatory system</keyword>
<dbReference type="Gene3D" id="1.10.10.60">
    <property type="entry name" value="Homeodomain-like"/>
    <property type="match status" value="2"/>
</dbReference>
<evidence type="ECO:0000313" key="19">
    <source>
        <dbReference type="Proteomes" id="UP000422221"/>
    </source>
</evidence>
<evidence type="ECO:0000256" key="1">
    <source>
        <dbReference type="ARBA" id="ARBA00000085"/>
    </source>
</evidence>
<feature type="chain" id="PRO_5029734154" description="histidine kinase" evidence="14">
    <location>
        <begin position="21"/>
        <end position="1371"/>
    </location>
</feature>
<dbReference type="Gene3D" id="3.30.565.10">
    <property type="entry name" value="Histidine kinase-like ATPase, C-terminal domain"/>
    <property type="match status" value="1"/>
</dbReference>
<dbReference type="PROSITE" id="PS00041">
    <property type="entry name" value="HTH_ARAC_FAMILY_1"/>
    <property type="match status" value="1"/>
</dbReference>
<dbReference type="InterPro" id="IPR001789">
    <property type="entry name" value="Sig_transdc_resp-reg_receiver"/>
</dbReference>
<evidence type="ECO:0000256" key="4">
    <source>
        <dbReference type="ARBA" id="ARBA00022679"/>
    </source>
</evidence>
<dbReference type="GO" id="GO:0000155">
    <property type="term" value="F:phosphorelay sensor kinase activity"/>
    <property type="evidence" value="ECO:0007669"/>
    <property type="project" value="InterPro"/>
</dbReference>
<dbReference type="InterPro" id="IPR018060">
    <property type="entry name" value="HTH_AraC"/>
</dbReference>
<dbReference type="PRINTS" id="PR00344">
    <property type="entry name" value="BCTRLSENSOR"/>
</dbReference>
<dbReference type="SUPFAM" id="SSF52172">
    <property type="entry name" value="CheY-like"/>
    <property type="match status" value="1"/>
</dbReference>
<comment type="catalytic activity">
    <reaction evidence="1">
        <text>ATP + protein L-histidine = ADP + protein N-phospho-L-histidine.</text>
        <dbReference type="EC" id="2.7.13.3"/>
    </reaction>
</comment>
<evidence type="ECO:0000256" key="11">
    <source>
        <dbReference type="ARBA" id="ARBA00023163"/>
    </source>
</evidence>
<feature type="transmembrane region" description="Helical" evidence="13">
    <location>
        <begin position="786"/>
        <end position="807"/>
    </location>
</feature>
<dbReference type="InterPro" id="IPR018062">
    <property type="entry name" value="HTH_AraC-typ_CS"/>
</dbReference>
<evidence type="ECO:0000256" key="5">
    <source>
        <dbReference type="ARBA" id="ARBA00022741"/>
    </source>
</evidence>
<dbReference type="InterPro" id="IPR036097">
    <property type="entry name" value="HisK_dim/P_sf"/>
</dbReference>
<dbReference type="InterPro" id="IPR004358">
    <property type="entry name" value="Sig_transdc_His_kin-like_C"/>
</dbReference>
<evidence type="ECO:0000256" key="6">
    <source>
        <dbReference type="ARBA" id="ARBA00022777"/>
    </source>
</evidence>
<feature type="domain" description="HTH araC/xylS-type" evidence="15">
    <location>
        <begin position="1262"/>
        <end position="1361"/>
    </location>
</feature>
<dbReference type="InterPro" id="IPR003594">
    <property type="entry name" value="HATPase_dom"/>
</dbReference>
<sequence length="1371" mass="157844">MMYRVIFYFFLLCSSLFVNANPTYFAHERFEKFGIQDGLSSSKVFDIKQDKDGYIWCATDEGFCRFDGIAFKNYRWAFENSLDFTNQQALKIYCDENRIYIGTNFGLLMYDVETDTYKILKNNALQSENNLYSVHSIIKRKEGGLWIGTYGNGVYSFDPKTESFNRLYYQASDDRVLSLYESPEGLLYIGTHFGGLDIVHLNTRSVTNYSVQNRNFPDSQIEAIFRDSYGDTWVGTWKGLMRFIKGKKEPELIELDELKNAKVNCIEENRLGQLWIGTEYFLCSIKLKESDEEIKKADTKFYYESETETGLSYKTIRSVLSDKNDNLWIGTYGGGINFVNQRKQKFNYITSDILLTNSLSYKHVSSFSEDKYGNLWITTDGGGINYWDIRNNTFKEITSKTQGYNLSDDATLCSLIDSDNDLWIGTYDCVLNRMKDGTKQFIHYTHQKDDPHSLMHSDLSCLYEDSRKNIWVGQRAGLSYFNKKQNSFHVIEPLKWNHITALQEYNDYLIIGTFGGLYKYDYKTGNVEPFSSRLKNVLVNSFLFDKRGNMWIGTEGQGLWEYTIKNDSLTIYGQANGLNSSIVRELILVGNDLWMGTNKDIVKMSLETKELDSYSASDGVQPGSFLKNSGLIMKSGVIALGGTEGMNIFDPSIITKDKTPASVVFTDFLLFNQHVTIRSEQNPKSPLVKNINSTDRIELNYDESVFTIEYLGINYSSPERIQYAYFLKGVDTEWNKVGSMRSVTYRNLKPGNYCFMVMASSPSGNFDKDNVRTLYILVKPPFWQTWWAYIIYFVLLLIILYMCWNIAMMKIRVRDKINYERLEKQKQKELYQAKLQFFTNASHELKNPLTLILAPLEKLLLGETDSKKRDLLSLIKRNTMRVIKNVNEVIDIRKIDYGQLKLKVKEMDVVSFFKEIADTFEGVIEDKNINFVFNTSAERLVGWVSPKFMDKIVYNILSNAFKYVKDYDEIVMNVFVEQTDIGDLLHIEISDTGIGIDKKDLKKIFDCFYQVELNDKNIVYPGSGIGLYLVKSLVELHKGHISVESELNVGSRFTIVVPFDKANYSKEEIADIKEKDDSYVTFVKEALQENTEVIEEKTDEKNETTKKYKILVVDDESEIRDFLAMELHEEYEVYTAADGIEGFKSALNSIPDLIISDIIMPNMDGIELCEKIKSNINTSHIPIILLTAKETHEDRLAGLEVGANSYIPKPFDIRHLRIRIEQLIRYQEVVKEKFMKKVALVSGKKPDAETAPAMSGDDMLIQKITNYINENISDPDIKGESIANYVGMSRMNLHRKLKALVGLSSGDFIRTVRLENAKKELLNTNKTITEITYDLGFSSPSYFYICFVKKFGVSPTEFRERHETPAKESEA</sequence>